<feature type="compositionally biased region" description="Polar residues" evidence="1">
    <location>
        <begin position="733"/>
        <end position="745"/>
    </location>
</feature>
<gene>
    <name evidence="3" type="ORF">PENSTE_c021G07488</name>
</gene>
<dbReference type="SMART" id="SM00220">
    <property type="entry name" value="S_TKc"/>
    <property type="match status" value="1"/>
</dbReference>
<protein>
    <recommendedName>
        <fullName evidence="2">Protein kinase domain-containing protein</fullName>
    </recommendedName>
</protein>
<proteinExistence type="predicted"/>
<feature type="region of interest" description="Disordered" evidence="1">
    <location>
        <begin position="596"/>
        <end position="778"/>
    </location>
</feature>
<dbReference type="SUPFAM" id="SSF56112">
    <property type="entry name" value="Protein kinase-like (PK-like)"/>
    <property type="match status" value="1"/>
</dbReference>
<dbReference type="Pfam" id="PF00069">
    <property type="entry name" value="Pkinase"/>
    <property type="match status" value="1"/>
</dbReference>
<organism evidence="3 4">
    <name type="scientific">Penicillium steckii</name>
    <dbReference type="NCBI Taxonomy" id="303698"/>
    <lineage>
        <taxon>Eukaryota</taxon>
        <taxon>Fungi</taxon>
        <taxon>Dikarya</taxon>
        <taxon>Ascomycota</taxon>
        <taxon>Pezizomycotina</taxon>
        <taxon>Eurotiomycetes</taxon>
        <taxon>Eurotiomycetidae</taxon>
        <taxon>Eurotiales</taxon>
        <taxon>Aspergillaceae</taxon>
        <taxon>Penicillium</taxon>
    </lineage>
</organism>
<dbReference type="InterPro" id="IPR051177">
    <property type="entry name" value="CIK-Related_Protein"/>
</dbReference>
<comment type="caution">
    <text evidence="3">The sequence shown here is derived from an EMBL/GenBank/DDBJ whole genome shotgun (WGS) entry which is preliminary data.</text>
</comment>
<keyword evidence="4" id="KW-1185">Reference proteome</keyword>
<dbReference type="PROSITE" id="PS50011">
    <property type="entry name" value="PROTEIN_KINASE_DOM"/>
    <property type="match status" value="1"/>
</dbReference>
<dbReference type="Proteomes" id="UP000191285">
    <property type="component" value="Unassembled WGS sequence"/>
</dbReference>
<feature type="compositionally biased region" description="Acidic residues" evidence="1">
    <location>
        <begin position="766"/>
        <end position="778"/>
    </location>
</feature>
<feature type="region of interest" description="Disordered" evidence="1">
    <location>
        <begin position="547"/>
        <end position="568"/>
    </location>
</feature>
<dbReference type="InterPro" id="IPR011989">
    <property type="entry name" value="ARM-like"/>
</dbReference>
<dbReference type="PANTHER" id="PTHR12984:SF3">
    <property type="entry name" value="N-TERMINAL KINASE-LIKE PROTEIN"/>
    <property type="match status" value="1"/>
</dbReference>
<dbReference type="SUPFAM" id="SSF48371">
    <property type="entry name" value="ARM repeat"/>
    <property type="match status" value="1"/>
</dbReference>
<dbReference type="Gene3D" id="1.10.510.10">
    <property type="entry name" value="Transferase(Phosphotransferase) domain 1"/>
    <property type="match status" value="1"/>
</dbReference>
<dbReference type="GO" id="GO:0005524">
    <property type="term" value="F:ATP binding"/>
    <property type="evidence" value="ECO:0007669"/>
    <property type="project" value="InterPro"/>
</dbReference>
<sequence>MDFLKSAVASAIAKGSSLPFSLGDRVDIGDSIWTLHNGTKRDDGSTCSVFTFDINANKSRLPLARNAYRKSRTLRHPGVIKVLDTIETESNLYIVTERVAPLEWQVKRRSLNEETAKWGLYGISSTLKFINEDASSVHGAVRAASVYTSESGEWKLGGFDILSSMKEDDAIIYTYGSLVPDSHRYTPPEIVKGGWDTIKRHPLSAVDAYGLGILIFEVFNGHFSGGDQAGKTTNIPPSMQQSYKRLCTANPKLRLSPAHFVEQGKKHGGFFQTSLIRLTEDMDSLGLKNDAEREEFINELDTLSDDFPEDFFKMKVLPELLKSVEFGGGGPKVLSSTIKIGSKLSADEFNAKLTPVIVRLFGNPDRALRVCLLDNLPMMIDNLPQKIVNDKIFPQMTSGFTDVAPVVREQTVKAVLTVINKLSDRVVNGELLRFLARTANDEQPGIRTNTTICLGRIAKNLSQGTRSKVLIAAFTRAIRDPFQHARVAGLLALSATIDVFTEEDCAGKILPAICPSLLDKEKLIRDQANKTLDLYIQRVRKFGANMADSALPPEPSKGDAPSARIGTSNDKSWAGWAISSFTNKIATADGEIEPTAAANKAAETEAARSASVPRPAKSSPSAQLELPKEAPLRPVAQPLGRSLSDRPPVVQHEEIEDEGDDVFDAWGAMDDEEQETDPFTAAVASPKISSPDPTASKAPAVPFDDGGEPDFAGWLAAKNQTKTKKPLPKGLNKSASTNSAPTRSTVPAKPRVVAPAKKIDTKPKEEVDDDDGWGDAWD</sequence>
<feature type="domain" description="Protein kinase" evidence="2">
    <location>
        <begin position="6"/>
        <end position="312"/>
    </location>
</feature>
<evidence type="ECO:0000259" key="2">
    <source>
        <dbReference type="PROSITE" id="PS50011"/>
    </source>
</evidence>
<dbReference type="GO" id="GO:0006409">
    <property type="term" value="P:tRNA export from nucleus"/>
    <property type="evidence" value="ECO:0007669"/>
    <property type="project" value="TreeGrafter"/>
</dbReference>
<dbReference type="EMBL" id="MLKD01000021">
    <property type="protein sequence ID" value="OQE17290.1"/>
    <property type="molecule type" value="Genomic_DNA"/>
</dbReference>
<dbReference type="GO" id="GO:0005737">
    <property type="term" value="C:cytoplasm"/>
    <property type="evidence" value="ECO:0007669"/>
    <property type="project" value="TreeGrafter"/>
</dbReference>
<evidence type="ECO:0000313" key="4">
    <source>
        <dbReference type="Proteomes" id="UP000191285"/>
    </source>
</evidence>
<accession>A0A1V6SU60</accession>
<dbReference type="PANTHER" id="PTHR12984">
    <property type="entry name" value="SCY1-RELATED S/T PROTEIN KINASE-LIKE"/>
    <property type="match status" value="1"/>
</dbReference>
<feature type="compositionally biased region" description="Acidic residues" evidence="1">
    <location>
        <begin position="654"/>
        <end position="676"/>
    </location>
</feature>
<dbReference type="AlphaFoldDB" id="A0A1V6SU60"/>
<evidence type="ECO:0000256" key="1">
    <source>
        <dbReference type="SAM" id="MobiDB-lite"/>
    </source>
</evidence>
<reference evidence="4" key="1">
    <citation type="journal article" date="2017" name="Nat. Microbiol.">
        <title>Global analysis of biosynthetic gene clusters reveals vast potential of secondary metabolite production in Penicillium species.</title>
        <authorList>
            <person name="Nielsen J.C."/>
            <person name="Grijseels S."/>
            <person name="Prigent S."/>
            <person name="Ji B."/>
            <person name="Dainat J."/>
            <person name="Nielsen K.F."/>
            <person name="Frisvad J.C."/>
            <person name="Workman M."/>
            <person name="Nielsen J."/>
        </authorList>
    </citation>
    <scope>NUCLEOTIDE SEQUENCE [LARGE SCALE GENOMIC DNA]</scope>
    <source>
        <strain evidence="4">IBT 24891</strain>
    </source>
</reference>
<evidence type="ECO:0000313" key="3">
    <source>
        <dbReference type="EMBL" id="OQE17290.1"/>
    </source>
</evidence>
<dbReference type="InterPro" id="IPR011009">
    <property type="entry name" value="Kinase-like_dom_sf"/>
</dbReference>
<dbReference type="STRING" id="303698.A0A1V6SU60"/>
<dbReference type="InterPro" id="IPR000719">
    <property type="entry name" value="Prot_kinase_dom"/>
</dbReference>
<dbReference type="InterPro" id="IPR016024">
    <property type="entry name" value="ARM-type_fold"/>
</dbReference>
<dbReference type="OrthoDB" id="447103at2759"/>
<dbReference type="Gene3D" id="3.30.200.20">
    <property type="entry name" value="Phosphorylase Kinase, domain 1"/>
    <property type="match status" value="1"/>
</dbReference>
<dbReference type="GO" id="GO:0004672">
    <property type="term" value="F:protein kinase activity"/>
    <property type="evidence" value="ECO:0007669"/>
    <property type="project" value="InterPro"/>
</dbReference>
<name>A0A1V6SU60_9EURO</name>
<dbReference type="Gene3D" id="1.25.10.10">
    <property type="entry name" value="Leucine-rich Repeat Variant"/>
    <property type="match status" value="1"/>
</dbReference>